<dbReference type="GO" id="GO:0005829">
    <property type="term" value="C:cytosol"/>
    <property type="evidence" value="ECO:0007669"/>
    <property type="project" value="TreeGrafter"/>
</dbReference>
<dbReference type="GO" id="GO:0030267">
    <property type="term" value="F:glyoxylate reductase (NADPH) activity"/>
    <property type="evidence" value="ECO:0007669"/>
    <property type="project" value="TreeGrafter"/>
</dbReference>
<name>A0A382GUS9_9ZZZZ</name>
<sequence>MSQKILIADSEHAPTCDELQGYLDGYELICPSTDDDFSNLLSSDVVGLIAQDQKIDASVLKKLTNLEVALSLGRNHSNFDTKAINDQGVKFSTVWRKGPNCVAELAMTLILSMSKDLLISHESVAGGAYRYRGIQPEQSEQWKMAFHWMKNENVHEVHGKRLGIVGLGEIGYELAIRASVMGMGVSYYKRTRLPQDLEQVVPLEFMSLNEMLASSDYICLAVPHTPNTEKMIGASEFEVMKDDAILINICRGGVVDETAMINALLQGQIKGAGLDVFDYEPLPADSPLAMLDNV</sequence>
<dbReference type="PANTHER" id="PTHR10996:SF178">
    <property type="entry name" value="2-HYDROXYACID DEHYDROGENASE YGL185C-RELATED"/>
    <property type="match status" value="1"/>
</dbReference>
<evidence type="ECO:0000256" key="1">
    <source>
        <dbReference type="ARBA" id="ARBA00023002"/>
    </source>
</evidence>
<dbReference type="GO" id="GO:0051287">
    <property type="term" value="F:NAD binding"/>
    <property type="evidence" value="ECO:0007669"/>
    <property type="project" value="InterPro"/>
</dbReference>
<dbReference type="SUPFAM" id="SSF52283">
    <property type="entry name" value="Formate/glycerate dehydrogenase catalytic domain-like"/>
    <property type="match status" value="1"/>
</dbReference>
<gene>
    <name evidence="4" type="ORF">METZ01_LOCUS230785</name>
</gene>
<keyword evidence="2" id="KW-0520">NAD</keyword>
<evidence type="ECO:0000313" key="4">
    <source>
        <dbReference type="EMBL" id="SVB77931.1"/>
    </source>
</evidence>
<dbReference type="EMBL" id="UINC01057115">
    <property type="protein sequence ID" value="SVB77931.1"/>
    <property type="molecule type" value="Genomic_DNA"/>
</dbReference>
<dbReference type="InterPro" id="IPR050223">
    <property type="entry name" value="D-isomer_2-hydroxyacid_DH"/>
</dbReference>
<proteinExistence type="predicted"/>
<dbReference type="AlphaFoldDB" id="A0A382GUS9"/>
<dbReference type="Gene3D" id="3.40.50.720">
    <property type="entry name" value="NAD(P)-binding Rossmann-like Domain"/>
    <property type="match status" value="2"/>
</dbReference>
<evidence type="ECO:0000259" key="3">
    <source>
        <dbReference type="Pfam" id="PF02826"/>
    </source>
</evidence>
<dbReference type="Pfam" id="PF02826">
    <property type="entry name" value="2-Hacid_dh_C"/>
    <property type="match status" value="1"/>
</dbReference>
<dbReference type="PROSITE" id="PS00671">
    <property type="entry name" value="D_2_HYDROXYACID_DH_3"/>
    <property type="match status" value="1"/>
</dbReference>
<dbReference type="InterPro" id="IPR036291">
    <property type="entry name" value="NAD(P)-bd_dom_sf"/>
</dbReference>
<dbReference type="InterPro" id="IPR029753">
    <property type="entry name" value="D-isomer_DH_CS"/>
</dbReference>
<protein>
    <recommendedName>
        <fullName evidence="3">D-isomer specific 2-hydroxyacid dehydrogenase NAD-binding domain-containing protein</fullName>
    </recommendedName>
</protein>
<organism evidence="4">
    <name type="scientific">marine metagenome</name>
    <dbReference type="NCBI Taxonomy" id="408172"/>
    <lineage>
        <taxon>unclassified sequences</taxon>
        <taxon>metagenomes</taxon>
        <taxon>ecological metagenomes</taxon>
    </lineage>
</organism>
<keyword evidence="1" id="KW-0560">Oxidoreductase</keyword>
<evidence type="ECO:0000256" key="2">
    <source>
        <dbReference type="ARBA" id="ARBA00023027"/>
    </source>
</evidence>
<accession>A0A382GUS9</accession>
<dbReference type="GO" id="GO:0016618">
    <property type="term" value="F:hydroxypyruvate reductase [NAD(P)H] activity"/>
    <property type="evidence" value="ECO:0007669"/>
    <property type="project" value="TreeGrafter"/>
</dbReference>
<dbReference type="PANTHER" id="PTHR10996">
    <property type="entry name" value="2-HYDROXYACID DEHYDROGENASE-RELATED"/>
    <property type="match status" value="1"/>
</dbReference>
<feature type="non-terminal residue" evidence="4">
    <location>
        <position position="294"/>
    </location>
</feature>
<dbReference type="InterPro" id="IPR006140">
    <property type="entry name" value="D-isomer_DH_NAD-bd"/>
</dbReference>
<dbReference type="SUPFAM" id="SSF51735">
    <property type="entry name" value="NAD(P)-binding Rossmann-fold domains"/>
    <property type="match status" value="1"/>
</dbReference>
<reference evidence="4" key="1">
    <citation type="submission" date="2018-05" db="EMBL/GenBank/DDBJ databases">
        <authorList>
            <person name="Lanie J.A."/>
            <person name="Ng W.-L."/>
            <person name="Kazmierczak K.M."/>
            <person name="Andrzejewski T.M."/>
            <person name="Davidsen T.M."/>
            <person name="Wayne K.J."/>
            <person name="Tettelin H."/>
            <person name="Glass J.I."/>
            <person name="Rusch D."/>
            <person name="Podicherti R."/>
            <person name="Tsui H.-C.T."/>
            <person name="Winkler M.E."/>
        </authorList>
    </citation>
    <scope>NUCLEOTIDE SEQUENCE</scope>
</reference>
<feature type="domain" description="D-isomer specific 2-hydroxyacid dehydrogenase NAD-binding" evidence="3">
    <location>
        <begin position="139"/>
        <end position="294"/>
    </location>
</feature>